<keyword evidence="3" id="KW-1185">Reference proteome</keyword>
<dbReference type="Pfam" id="PF04519">
    <property type="entry name" value="Bactofilin"/>
    <property type="match status" value="1"/>
</dbReference>
<dbReference type="PANTHER" id="PTHR35024">
    <property type="entry name" value="HYPOTHETICAL CYTOSOLIC PROTEIN"/>
    <property type="match status" value="1"/>
</dbReference>
<sequence>MEMRKKETREVNTMETKKVIGDLVINGNGSTAGGTFAKVRLNGNGKVHGDVECEDFETNGSSKIEGNVTATKAVINGSSKFVGDVTTGNFLINGSAAIDGELAFEKLEVKGASKVTKGVRGEKLVVEGLLKAGGDCEVEEAFFQGSFTIDGLLNADKIEVSLHGRSYAKEIGGETISVRKGSTTLGLDKLFKVLSRELTVDVIEGDVIELEYTKAKVVRGNTIKIGLGCDIDLVEYKDQLQTNKSANVGESRKMD</sequence>
<evidence type="ECO:0000313" key="2">
    <source>
        <dbReference type="EMBL" id="RXJ04318.1"/>
    </source>
</evidence>
<dbReference type="InterPro" id="IPR007607">
    <property type="entry name" value="BacA/B"/>
</dbReference>
<gene>
    <name evidence="2" type="ORF">DS745_02725</name>
</gene>
<dbReference type="PANTHER" id="PTHR35024:SF4">
    <property type="entry name" value="POLYMER-FORMING CYTOSKELETAL PROTEIN"/>
    <property type="match status" value="1"/>
</dbReference>
<dbReference type="Proteomes" id="UP000290649">
    <property type="component" value="Unassembled WGS sequence"/>
</dbReference>
<protein>
    <submittedName>
        <fullName evidence="2">Cytoplasmic protein</fullName>
    </submittedName>
</protein>
<dbReference type="AlphaFoldDB" id="A0A4Q0VZ26"/>
<evidence type="ECO:0000313" key="3">
    <source>
        <dbReference type="Proteomes" id="UP000290649"/>
    </source>
</evidence>
<organism evidence="2 3">
    <name type="scientific">Anaerobacillus alkaliphilus</name>
    <dbReference type="NCBI Taxonomy" id="1548597"/>
    <lineage>
        <taxon>Bacteria</taxon>
        <taxon>Bacillati</taxon>
        <taxon>Bacillota</taxon>
        <taxon>Bacilli</taxon>
        <taxon>Bacillales</taxon>
        <taxon>Bacillaceae</taxon>
        <taxon>Anaerobacillus</taxon>
    </lineage>
</organism>
<proteinExistence type="inferred from homology"/>
<accession>A0A4Q0VZ26</accession>
<evidence type="ECO:0000256" key="1">
    <source>
        <dbReference type="ARBA" id="ARBA00044755"/>
    </source>
</evidence>
<dbReference type="EMBL" id="QOUX01000001">
    <property type="protein sequence ID" value="RXJ04318.1"/>
    <property type="molecule type" value="Genomic_DNA"/>
</dbReference>
<comment type="caution">
    <text evidence="2">The sequence shown here is derived from an EMBL/GenBank/DDBJ whole genome shotgun (WGS) entry which is preliminary data.</text>
</comment>
<name>A0A4Q0VZ26_9BACI</name>
<reference evidence="2 3" key="1">
    <citation type="journal article" date="2019" name="Int. J. Syst. Evol. Microbiol.">
        <title>Anaerobacillus alkaliphilus sp. nov., a novel alkaliphilic and moderately halophilic bacterium.</title>
        <authorList>
            <person name="Borsodi A.K."/>
            <person name="Aszalos J.M."/>
            <person name="Bihari P."/>
            <person name="Nagy I."/>
            <person name="Schumann P."/>
            <person name="Sproer C."/>
            <person name="Kovacs A.L."/>
            <person name="Boka K."/>
            <person name="Dobosy P."/>
            <person name="Ovari M."/>
            <person name="Szili-Kovacs T."/>
            <person name="Toth E."/>
        </authorList>
    </citation>
    <scope>NUCLEOTIDE SEQUENCE [LARGE SCALE GENOMIC DNA]</scope>
    <source>
        <strain evidence="2 3">B16-10</strain>
    </source>
</reference>
<comment type="similarity">
    <text evidence="1">Belongs to the bactofilin family.</text>
</comment>